<keyword evidence="3" id="KW-1185">Reference proteome</keyword>
<name>A0ABW2XDQ8_9ACTN</name>
<dbReference type="InterPro" id="IPR025406">
    <property type="entry name" value="DUF4132"/>
</dbReference>
<dbReference type="EMBL" id="JBHTGP010000002">
    <property type="protein sequence ID" value="MFD0683378.1"/>
    <property type="molecule type" value="Genomic_DNA"/>
</dbReference>
<accession>A0ABW2XDQ8</accession>
<dbReference type="Proteomes" id="UP001597063">
    <property type="component" value="Unassembled WGS sequence"/>
</dbReference>
<dbReference type="Pfam" id="PF13569">
    <property type="entry name" value="DUF4132"/>
    <property type="match status" value="1"/>
</dbReference>
<evidence type="ECO:0000313" key="2">
    <source>
        <dbReference type="EMBL" id="MFD0683378.1"/>
    </source>
</evidence>
<evidence type="ECO:0000259" key="1">
    <source>
        <dbReference type="Pfam" id="PF13569"/>
    </source>
</evidence>
<feature type="domain" description="DUF4132" evidence="1">
    <location>
        <begin position="805"/>
        <end position="989"/>
    </location>
</feature>
<proteinExistence type="predicted"/>
<organism evidence="2 3">
    <name type="scientific">Actinomadura fibrosa</name>
    <dbReference type="NCBI Taxonomy" id="111802"/>
    <lineage>
        <taxon>Bacteria</taxon>
        <taxon>Bacillati</taxon>
        <taxon>Actinomycetota</taxon>
        <taxon>Actinomycetes</taxon>
        <taxon>Streptosporangiales</taxon>
        <taxon>Thermomonosporaceae</taxon>
        <taxon>Actinomadura</taxon>
    </lineage>
</organism>
<reference evidence="3" key="1">
    <citation type="journal article" date="2019" name="Int. J. Syst. Evol. Microbiol.">
        <title>The Global Catalogue of Microorganisms (GCM) 10K type strain sequencing project: providing services to taxonomists for standard genome sequencing and annotation.</title>
        <authorList>
            <consortium name="The Broad Institute Genomics Platform"/>
            <consortium name="The Broad Institute Genome Sequencing Center for Infectious Disease"/>
            <person name="Wu L."/>
            <person name="Ma J."/>
        </authorList>
    </citation>
    <scope>NUCLEOTIDE SEQUENCE [LARGE SCALE GENOMIC DNA]</scope>
    <source>
        <strain evidence="3">JCM 9371</strain>
    </source>
</reference>
<evidence type="ECO:0000313" key="3">
    <source>
        <dbReference type="Proteomes" id="UP001597063"/>
    </source>
</evidence>
<protein>
    <submittedName>
        <fullName evidence="2">DUF4132 domain-containing protein</fullName>
    </submittedName>
</protein>
<dbReference type="RefSeq" id="WP_131757208.1">
    <property type="nucleotide sequence ID" value="NZ_CAACUY010000027.1"/>
</dbReference>
<sequence length="1085" mass="117639">MSENTVTIPDAWRRSLHPRRGGTPGPEIKIGPSAVRAMRKLIDGTDGAVKRFLDGGIGAEELTEAAWRHLSGTPDPSGAAAIATIVAMTVRESPQTVHRIFVDAWAAEHGLGFAACAALELSRMGGRRGRTGNHEVFGVVRGSGVNGTEPETLRRVRCLLAAADDASYADAVERLAAHRETWAARWVATYLVPARRDWLEEQLASDEEIKRADRWMMLCSVDRADLLGDPPLLLDGREANRGVLATMVDAMGADLLPFLLRNLGRPYLGAPLQKIYLETIAVLPSDAAFQAILDRLERKHARPALVAAMERFPVRALRLLAASEASGAEALLKEHVAANAEAVQAALPELPDEVREVVEPLAAASVRVPSAPDDALPVALLTPPWERTFRRPVLTGLEPPAARIIWADGERDEWLASDVSRISEPVKPDWQSLAAGSTSQIIQVLVHGPDEVVRPLLGGFEGVSRWDTDEWMRLLIARHELDAHPLAVRIAQKGPRCAPLLMPFLSADAALLMADGLGRKATADTARAWFDRHGIAAAPYLVPAALGKAPKPQRAAEQALREIGGDVTAAARAAFGDDAADAIGELLGAHPAETGLVKPPKIGDWADPAVLPQVLLRDRAAALPPDATARLIQLTALPVSYGTDEVKAVCDTASLAEFGWALFQKWRDMGAPSKDGWALTQLGRTGDDGTVRRLTPVIRAWPGEGGHKYAVNGLDVLAEIGTDVALMHLHGISEKVKFQGLKTRAQEKIAEVADRLGLGTDQLADRLVPTFGLDAAGTLRLDYGPRVFTVGFDEHLKPYVTDDQGKPRKALPKPGAKDDPVLAPAAHQAFTALKKDVRTVAAGLLRRFESAMATRRRWAPDDFQRFVVEHPLTWHVARRLVWITFGDSAEGGGVAFRIAEDRTLAGIDDDALTLPATAEVEVAHPLTLGDALPAWSEVFADYEILQPFPQLSRPVHTLADDERESERLHRFEGVTVDVRRLLGLVRHGWQRGEPQGGGNEMWMSYPVTPGRHVVLALYPGISAMEFDATGDRQTIERVWLGIEPDDHHFRVTKDAPLRFGDLDPVAASEIVATLTALTSPEEGHG</sequence>
<gene>
    <name evidence="2" type="ORF">ACFQZM_02620</name>
</gene>
<comment type="caution">
    <text evidence="2">The sequence shown here is derived from an EMBL/GenBank/DDBJ whole genome shotgun (WGS) entry which is preliminary data.</text>
</comment>